<dbReference type="PANTHER" id="PTHR22912">
    <property type="entry name" value="DISULFIDE OXIDOREDUCTASE"/>
    <property type="match status" value="1"/>
</dbReference>
<evidence type="ECO:0000313" key="12">
    <source>
        <dbReference type="EMBL" id="MBL3680678.1"/>
    </source>
</evidence>
<dbReference type="PRINTS" id="PR00368">
    <property type="entry name" value="FADPNR"/>
</dbReference>
<dbReference type="InterPro" id="IPR001100">
    <property type="entry name" value="Pyr_nuc-diS_OxRdtase"/>
</dbReference>
<dbReference type="PANTHER" id="PTHR22912:SF217">
    <property type="entry name" value="DIHYDROLIPOYL DEHYDROGENASE"/>
    <property type="match status" value="1"/>
</dbReference>
<dbReference type="SUPFAM" id="SSF55424">
    <property type="entry name" value="FAD/NAD-linked reductases, dimerisation (C-terminal) domain"/>
    <property type="match status" value="1"/>
</dbReference>
<dbReference type="GO" id="GO:0050627">
    <property type="term" value="F:mycothione reductase [NAD(P)H] activity"/>
    <property type="evidence" value="ECO:0007669"/>
    <property type="project" value="UniProtKB-EC"/>
</dbReference>
<protein>
    <submittedName>
        <fullName evidence="12">Mycothione reductase</fullName>
        <ecNumber evidence="12">1.8.1.15</ecNumber>
    </submittedName>
</protein>
<reference evidence="12 13" key="1">
    <citation type="submission" date="2018-09" db="EMBL/GenBank/DDBJ databases">
        <title>Comparative genomics of Leucobacter spp.</title>
        <authorList>
            <person name="Reis A.C."/>
            <person name="Kolvenbach B.A."/>
            <person name="Corvini P.F.X."/>
            <person name="Nunes O.C."/>
        </authorList>
    </citation>
    <scope>NUCLEOTIDE SEQUENCE [LARGE SCALE GENOMIC DNA]</scope>
    <source>
        <strain evidence="12 13">TAN 31504</strain>
    </source>
</reference>
<evidence type="ECO:0000256" key="5">
    <source>
        <dbReference type="ARBA" id="ARBA00023002"/>
    </source>
</evidence>
<keyword evidence="3 9" id="KW-0285">Flavoprotein</keyword>
<dbReference type="SUPFAM" id="SSF51905">
    <property type="entry name" value="FAD/NAD(P)-binding domain"/>
    <property type="match status" value="1"/>
</dbReference>
<keyword evidence="4 9" id="KW-0274">FAD</keyword>
<evidence type="ECO:0000256" key="6">
    <source>
        <dbReference type="ARBA" id="ARBA00023027"/>
    </source>
</evidence>
<evidence type="ECO:0000256" key="2">
    <source>
        <dbReference type="ARBA" id="ARBA00007532"/>
    </source>
</evidence>
<dbReference type="EC" id="1.8.1.15" evidence="12"/>
<dbReference type="InterPro" id="IPR023753">
    <property type="entry name" value="FAD/NAD-binding_dom"/>
</dbReference>
<organism evidence="12 13">
    <name type="scientific">Leucobacter chromiireducens subsp. solipictus</name>
    <dbReference type="NCBI Taxonomy" id="398235"/>
    <lineage>
        <taxon>Bacteria</taxon>
        <taxon>Bacillati</taxon>
        <taxon>Actinomycetota</taxon>
        <taxon>Actinomycetes</taxon>
        <taxon>Micrococcales</taxon>
        <taxon>Microbacteriaceae</taxon>
        <taxon>Leucobacter</taxon>
    </lineage>
</organism>
<dbReference type="InterPro" id="IPR012999">
    <property type="entry name" value="Pyr_OxRdtase_I_AS"/>
</dbReference>
<evidence type="ECO:0000259" key="11">
    <source>
        <dbReference type="Pfam" id="PF07992"/>
    </source>
</evidence>
<keyword evidence="5 9" id="KW-0560">Oxidoreductase</keyword>
<dbReference type="NCBIfam" id="NF005884">
    <property type="entry name" value="PRK07846.1"/>
    <property type="match status" value="1"/>
</dbReference>
<dbReference type="PRINTS" id="PR00411">
    <property type="entry name" value="PNDRDTASEI"/>
</dbReference>
<comment type="similarity">
    <text evidence="2 9">Belongs to the class-I pyridine nucleotide-disulfide oxidoreductase family.</text>
</comment>
<dbReference type="InterPro" id="IPR036188">
    <property type="entry name" value="FAD/NAD-bd_sf"/>
</dbReference>
<dbReference type="InterPro" id="IPR016156">
    <property type="entry name" value="FAD/NAD-linked_Rdtase_dimer_sf"/>
</dbReference>
<dbReference type="Gene3D" id="3.30.390.30">
    <property type="match status" value="1"/>
</dbReference>
<dbReference type="PROSITE" id="PS00076">
    <property type="entry name" value="PYRIDINE_REDOX_1"/>
    <property type="match status" value="1"/>
</dbReference>
<evidence type="ECO:0000256" key="7">
    <source>
        <dbReference type="ARBA" id="ARBA00023157"/>
    </source>
</evidence>
<dbReference type="RefSeq" id="WP_202345951.1">
    <property type="nucleotide sequence ID" value="NZ_BAAAPI010000010.1"/>
</dbReference>
<dbReference type="Pfam" id="PF07992">
    <property type="entry name" value="Pyr_redox_2"/>
    <property type="match status" value="1"/>
</dbReference>
<dbReference type="InterPro" id="IPR004099">
    <property type="entry name" value="Pyr_nucl-diS_OxRdtase_dimer"/>
</dbReference>
<comment type="caution">
    <text evidence="12">The sequence shown here is derived from an EMBL/GenBank/DDBJ whole genome shotgun (WGS) entry which is preliminary data.</text>
</comment>
<keyword evidence="6" id="KW-0520">NAD</keyword>
<keyword evidence="13" id="KW-1185">Reference proteome</keyword>
<dbReference type="PIRSF" id="PIRSF000350">
    <property type="entry name" value="Mercury_reductase_MerA"/>
    <property type="match status" value="1"/>
</dbReference>
<dbReference type="InterPro" id="IPR050151">
    <property type="entry name" value="Class-I_Pyr_Nuc-Dis_Oxidored"/>
</dbReference>
<feature type="domain" description="FAD/NAD(P)-binding" evidence="11">
    <location>
        <begin position="23"/>
        <end position="366"/>
    </location>
</feature>
<keyword evidence="7" id="KW-1015">Disulfide bond</keyword>
<dbReference type="Pfam" id="PF02852">
    <property type="entry name" value="Pyr_redox_dim"/>
    <property type="match status" value="1"/>
</dbReference>
<name>A0ABS1SJC3_9MICO</name>
<dbReference type="EMBL" id="QYAC01000009">
    <property type="protein sequence ID" value="MBL3680678.1"/>
    <property type="molecule type" value="Genomic_DNA"/>
</dbReference>
<evidence type="ECO:0000256" key="4">
    <source>
        <dbReference type="ARBA" id="ARBA00022827"/>
    </source>
</evidence>
<evidence type="ECO:0000256" key="8">
    <source>
        <dbReference type="ARBA" id="ARBA00023284"/>
    </source>
</evidence>
<accession>A0ABS1SJC3</accession>
<dbReference type="Gene3D" id="3.50.50.60">
    <property type="entry name" value="FAD/NAD(P)-binding domain"/>
    <property type="match status" value="2"/>
</dbReference>
<evidence type="ECO:0000259" key="10">
    <source>
        <dbReference type="Pfam" id="PF02852"/>
    </source>
</evidence>
<evidence type="ECO:0000313" key="13">
    <source>
        <dbReference type="Proteomes" id="UP001645859"/>
    </source>
</evidence>
<comment type="cofactor">
    <cofactor evidence="1">
        <name>FAD</name>
        <dbReference type="ChEBI" id="CHEBI:57692"/>
    </cofactor>
</comment>
<sequence length="513" mass="53994">MTHTPVDAPRSGAGDAPVGALADLAIIGSGSGNTLVTPFWEGRRVVIAESGVFGGTCLNVGCIPTKMFVRPATLARSPEEAARLGVTLHTEGVDWPAIRDRIFGRIDPISASGERYRRDEQPHVELISQRVRLDGTHAIVAEDGTRVAARQLVIAAGSRPVIPDVPGIELPEVHTSETVMRLPELPTRVLVIGGGAIASEFASIFSGLGSEVIQVHRRGRLLSHAETEIAERFTEAVGRRWDLRLNSAVRRIDPAADGDGVVVELKAALDGADAGAGSGTAGGAEVAGPGSAGERVQVDVVLVAIGRRPNSDLVGAAEAGLDLHPDGRIAVDAEQRVLAGGAPVPGLYALGDVCTPFKLKHVANHEARVVAHNLEHPEDLRAARHEAVPEAIFSAPEVATVGETEAEAAARIGAEHVTAFTQQYGDTAYGWALEDTEGLCKVIADRRDGRVLGAHIVGHEASMLIQLPVMAMSFGIDAHTAARGQYWPHPSLMEVVENALLGLDVPRGDRPPL</sequence>
<keyword evidence="8 9" id="KW-0676">Redox-active center</keyword>
<gene>
    <name evidence="12" type="ORF">D3230_15470</name>
</gene>
<evidence type="ECO:0000256" key="3">
    <source>
        <dbReference type="ARBA" id="ARBA00022630"/>
    </source>
</evidence>
<feature type="domain" description="Pyridine nucleotide-disulphide oxidoreductase dimerisation" evidence="10">
    <location>
        <begin position="388"/>
        <end position="499"/>
    </location>
</feature>
<proteinExistence type="inferred from homology"/>
<evidence type="ECO:0000256" key="9">
    <source>
        <dbReference type="RuleBase" id="RU003691"/>
    </source>
</evidence>
<dbReference type="Proteomes" id="UP001645859">
    <property type="component" value="Unassembled WGS sequence"/>
</dbReference>
<evidence type="ECO:0000256" key="1">
    <source>
        <dbReference type="ARBA" id="ARBA00001974"/>
    </source>
</evidence>